<feature type="chain" id="PRO_5045065743" evidence="1">
    <location>
        <begin position="25"/>
        <end position="282"/>
    </location>
</feature>
<dbReference type="NCBIfam" id="TIGR02595">
    <property type="entry name" value="PEP_CTERM"/>
    <property type="match status" value="1"/>
</dbReference>
<keyword evidence="4" id="KW-1185">Reference proteome</keyword>
<dbReference type="RefSeq" id="WP_394509551.1">
    <property type="nucleotide sequence ID" value="NZ_JBIGHX010000001.1"/>
</dbReference>
<sequence>MRINTILTSALAAAALLGASAASAAVVTVTPGAAAFNGVSAAGAATTSATTNNVVTNSTYASTTTTKTEKDVVIAPTPTSAGQAYVYEVTTVNTKRTDTVGSLDGFSWSQSLTGNTPGNEFVTFAGTLNATQAINAQLSLSSVGTYTPETSPFGSSVPTLPSFYVRWGGSTTWSLLGASSSTDALTSSFASGAYTSASLDAGTPKSFEVAVFAGSNVNLSSFNLYVSSSLYGVHNEVVDLAPTVTRTLVGAELLAPVPEPETYALFAAGLLFVVSRLRNQRR</sequence>
<evidence type="ECO:0000313" key="3">
    <source>
        <dbReference type="EMBL" id="MFG6460737.1"/>
    </source>
</evidence>
<evidence type="ECO:0000259" key="2">
    <source>
        <dbReference type="Pfam" id="PF07589"/>
    </source>
</evidence>
<gene>
    <name evidence="3" type="ORF">ACG04Q_04070</name>
</gene>
<protein>
    <submittedName>
        <fullName evidence="3">PEP-CTERM sorting domain-containing protein</fullName>
    </submittedName>
</protein>
<reference evidence="3 4" key="1">
    <citation type="submission" date="2024-08" db="EMBL/GenBank/DDBJ databases">
        <authorList>
            <person name="Lu H."/>
        </authorList>
    </citation>
    <scope>NUCLEOTIDE SEQUENCE [LARGE SCALE GENOMIC DNA]</scope>
    <source>
        <strain evidence="3 4">DXS20W</strain>
    </source>
</reference>
<comment type="caution">
    <text evidence="3">The sequence shown here is derived from an EMBL/GenBank/DDBJ whole genome shotgun (WGS) entry which is preliminary data.</text>
</comment>
<name>A0ABW7GFP4_9BURK</name>
<dbReference type="Proteomes" id="UP001606302">
    <property type="component" value="Unassembled WGS sequence"/>
</dbReference>
<dbReference type="InterPro" id="IPR013424">
    <property type="entry name" value="Ice-binding_C"/>
</dbReference>
<keyword evidence="1" id="KW-0732">Signal</keyword>
<organism evidence="3 4">
    <name type="scientific">Pelomonas lactea</name>
    <dbReference type="NCBI Taxonomy" id="3299030"/>
    <lineage>
        <taxon>Bacteria</taxon>
        <taxon>Pseudomonadati</taxon>
        <taxon>Pseudomonadota</taxon>
        <taxon>Betaproteobacteria</taxon>
        <taxon>Burkholderiales</taxon>
        <taxon>Sphaerotilaceae</taxon>
        <taxon>Roseateles</taxon>
    </lineage>
</organism>
<accession>A0ABW7GFP4</accession>
<feature type="signal peptide" evidence="1">
    <location>
        <begin position="1"/>
        <end position="24"/>
    </location>
</feature>
<evidence type="ECO:0000256" key="1">
    <source>
        <dbReference type="SAM" id="SignalP"/>
    </source>
</evidence>
<proteinExistence type="predicted"/>
<dbReference type="Pfam" id="PF07589">
    <property type="entry name" value="PEP-CTERM"/>
    <property type="match status" value="1"/>
</dbReference>
<feature type="domain" description="Ice-binding protein C-terminal" evidence="2">
    <location>
        <begin position="256"/>
        <end position="278"/>
    </location>
</feature>
<dbReference type="EMBL" id="JBIGHX010000001">
    <property type="protein sequence ID" value="MFG6460737.1"/>
    <property type="molecule type" value="Genomic_DNA"/>
</dbReference>
<evidence type="ECO:0000313" key="4">
    <source>
        <dbReference type="Proteomes" id="UP001606302"/>
    </source>
</evidence>